<dbReference type="GO" id="GO:0005743">
    <property type="term" value="C:mitochondrial inner membrane"/>
    <property type="evidence" value="ECO:0007669"/>
    <property type="project" value="UniProtKB-SubCell"/>
</dbReference>
<proteinExistence type="inferred from homology"/>
<accession>L8GUA1</accession>
<dbReference type="Pfam" id="PF03650">
    <property type="entry name" value="MPC"/>
    <property type="match status" value="1"/>
</dbReference>
<keyword evidence="5 9" id="KW-0999">Mitochondrion inner membrane</keyword>
<dbReference type="AlphaFoldDB" id="L8GUA1"/>
<comment type="function">
    <text evidence="9">Mediates the uptake of pyruvate into mitochondria.</text>
</comment>
<feature type="transmembrane region" description="Helical" evidence="9">
    <location>
        <begin position="94"/>
        <end position="111"/>
    </location>
</feature>
<evidence type="ECO:0000313" key="11">
    <source>
        <dbReference type="Proteomes" id="UP000011083"/>
    </source>
</evidence>
<dbReference type="GO" id="GO:0006850">
    <property type="term" value="P:pyruvate import into mitochondria"/>
    <property type="evidence" value="ECO:0007669"/>
    <property type="project" value="InterPro"/>
</dbReference>
<sequence length="127" mass="14045">MSGSAWTKLEQRFFAKYHGVEGGVLLKGPFWQNLAQKYPVFGKVNNGLAIVPLYGILEGKPAVKDLDLNQSLALSLTGLVWTYYGFLVVPRADLLIAVNVALLSVNGYNVYRKINYDKQMQAAQAHA</sequence>
<evidence type="ECO:0000256" key="8">
    <source>
        <dbReference type="ARBA" id="ARBA00023136"/>
    </source>
</evidence>
<protein>
    <recommendedName>
        <fullName evidence="9">Mitochondrial pyruvate carrier</fullName>
    </recommendedName>
</protein>
<keyword evidence="11" id="KW-1185">Reference proteome</keyword>
<dbReference type="InterPro" id="IPR005336">
    <property type="entry name" value="MPC"/>
</dbReference>
<keyword evidence="8 9" id="KW-0472">Membrane</keyword>
<evidence type="ECO:0000256" key="2">
    <source>
        <dbReference type="ARBA" id="ARBA00006416"/>
    </source>
</evidence>
<evidence type="ECO:0000256" key="6">
    <source>
        <dbReference type="ARBA" id="ARBA00022989"/>
    </source>
</evidence>
<keyword evidence="7 9" id="KW-0496">Mitochondrion</keyword>
<keyword evidence="3 9" id="KW-0813">Transport</keyword>
<dbReference type="VEuPathDB" id="AmoebaDB:ACA1_382330"/>
<evidence type="ECO:0000256" key="9">
    <source>
        <dbReference type="RuleBase" id="RU363100"/>
    </source>
</evidence>
<organism evidence="10 11">
    <name type="scientific">Acanthamoeba castellanii (strain ATCC 30010 / Neff)</name>
    <dbReference type="NCBI Taxonomy" id="1257118"/>
    <lineage>
        <taxon>Eukaryota</taxon>
        <taxon>Amoebozoa</taxon>
        <taxon>Discosea</taxon>
        <taxon>Longamoebia</taxon>
        <taxon>Centramoebida</taxon>
        <taxon>Acanthamoebidae</taxon>
        <taxon>Acanthamoeba</taxon>
    </lineage>
</organism>
<evidence type="ECO:0000256" key="7">
    <source>
        <dbReference type="ARBA" id="ARBA00023128"/>
    </source>
</evidence>
<name>L8GUA1_ACACF</name>
<evidence type="ECO:0000256" key="5">
    <source>
        <dbReference type="ARBA" id="ARBA00022792"/>
    </source>
</evidence>
<feature type="transmembrane region" description="Helical" evidence="9">
    <location>
        <begin position="71"/>
        <end position="88"/>
    </location>
</feature>
<reference evidence="10 11" key="1">
    <citation type="journal article" date="2013" name="Genome Biol.">
        <title>Genome of Acanthamoeba castellanii highlights extensive lateral gene transfer and early evolution of tyrosine kinase signaling.</title>
        <authorList>
            <person name="Clarke M."/>
            <person name="Lohan A.J."/>
            <person name="Liu B."/>
            <person name="Lagkouvardos I."/>
            <person name="Roy S."/>
            <person name="Zafar N."/>
            <person name="Bertelli C."/>
            <person name="Schilde C."/>
            <person name="Kianianmomeni A."/>
            <person name="Burglin T.R."/>
            <person name="Frech C."/>
            <person name="Turcotte B."/>
            <person name="Kopec K.O."/>
            <person name="Synnott J.M."/>
            <person name="Choo C."/>
            <person name="Paponov I."/>
            <person name="Finkler A."/>
            <person name="Soon Heng Tan C."/>
            <person name="Hutchins A.P."/>
            <person name="Weinmeier T."/>
            <person name="Rattei T."/>
            <person name="Chu J.S."/>
            <person name="Gimenez G."/>
            <person name="Irimia M."/>
            <person name="Rigden D.J."/>
            <person name="Fitzpatrick D.A."/>
            <person name="Lorenzo-Morales J."/>
            <person name="Bateman A."/>
            <person name="Chiu C.H."/>
            <person name="Tang P."/>
            <person name="Hegemann P."/>
            <person name="Fromm H."/>
            <person name="Raoult D."/>
            <person name="Greub G."/>
            <person name="Miranda-Saavedra D."/>
            <person name="Chen N."/>
            <person name="Nash P."/>
            <person name="Ginger M.L."/>
            <person name="Horn M."/>
            <person name="Schaap P."/>
            <person name="Caler L."/>
            <person name="Loftus B."/>
        </authorList>
    </citation>
    <scope>NUCLEOTIDE SEQUENCE [LARGE SCALE GENOMIC DNA]</scope>
    <source>
        <strain evidence="10 11">Neff</strain>
    </source>
</reference>
<dbReference type="RefSeq" id="XP_004338777.1">
    <property type="nucleotide sequence ID" value="XM_004338729.1"/>
</dbReference>
<dbReference type="GeneID" id="14917479"/>
<dbReference type="OrthoDB" id="869189at2759"/>
<gene>
    <name evidence="10" type="ORF">ACA1_382330</name>
</gene>
<dbReference type="OMA" id="VMYNREL"/>
<evidence type="ECO:0000256" key="4">
    <source>
        <dbReference type="ARBA" id="ARBA00022692"/>
    </source>
</evidence>
<keyword evidence="6 9" id="KW-1133">Transmembrane helix</keyword>
<dbReference type="EMBL" id="KB007982">
    <property type="protein sequence ID" value="ELR16764.1"/>
    <property type="molecule type" value="Genomic_DNA"/>
</dbReference>
<dbReference type="Proteomes" id="UP000011083">
    <property type="component" value="Unassembled WGS sequence"/>
</dbReference>
<evidence type="ECO:0000256" key="1">
    <source>
        <dbReference type="ARBA" id="ARBA00004448"/>
    </source>
</evidence>
<keyword evidence="4 9" id="KW-0812">Transmembrane</keyword>
<dbReference type="KEGG" id="acan:ACA1_382330"/>
<comment type="subcellular location">
    <subcellularLocation>
        <location evidence="1 9">Mitochondrion inner membrane</location>
        <topology evidence="1 9">Multi-pass membrane protein</topology>
    </subcellularLocation>
</comment>
<evidence type="ECO:0000256" key="3">
    <source>
        <dbReference type="ARBA" id="ARBA00022448"/>
    </source>
</evidence>
<evidence type="ECO:0000313" key="10">
    <source>
        <dbReference type="EMBL" id="ELR16764.1"/>
    </source>
</evidence>
<comment type="similarity">
    <text evidence="2 9">Belongs to the mitochondrial pyruvate carrier (MPC) (TC 2.A.105) family.</text>
</comment>
<dbReference type="STRING" id="1257118.L8GUA1"/>